<dbReference type="Pfam" id="PF03995">
    <property type="entry name" value="Inhibitor_I36"/>
    <property type="match status" value="1"/>
</dbReference>
<sequence length="156" mass="15458">MRRLLLVAAVSAALTLSPTAAATAAEPDLDPDVAHALDALPGGVLVDESTVQWPRLGMTLTVAAESVLSVGTCSTGYVCAYSGSNRSGSRLSFAGCSVWSTAALPSVGSVANARTSGWVTARNASGASIAYAGYGMSVNTPAGVTSIACAGDGVTF</sequence>
<name>A0ABU0Z1V5_9MICO</name>
<accession>A0ABU0Z1V5</accession>
<comment type="caution">
    <text evidence="2">The sequence shown here is derived from an EMBL/GenBank/DDBJ whole genome shotgun (WGS) entry which is preliminary data.</text>
</comment>
<feature type="chain" id="PRO_5045842560" evidence="1">
    <location>
        <begin position="25"/>
        <end position="156"/>
    </location>
</feature>
<keyword evidence="3" id="KW-1185">Reference proteome</keyword>
<feature type="signal peptide" evidence="1">
    <location>
        <begin position="1"/>
        <end position="24"/>
    </location>
</feature>
<dbReference type="Proteomes" id="UP001235133">
    <property type="component" value="Unassembled WGS sequence"/>
</dbReference>
<gene>
    <name evidence="2" type="ORF">Q9R08_11170</name>
</gene>
<dbReference type="RefSeq" id="WP_308868085.1">
    <property type="nucleotide sequence ID" value="NZ_JAVFWO010000003.1"/>
</dbReference>
<keyword evidence="1" id="KW-0732">Signal</keyword>
<evidence type="ECO:0000313" key="3">
    <source>
        <dbReference type="Proteomes" id="UP001235133"/>
    </source>
</evidence>
<evidence type="ECO:0000256" key="1">
    <source>
        <dbReference type="SAM" id="SignalP"/>
    </source>
</evidence>
<organism evidence="2 3">
    <name type="scientific">Microbacterium psychrotolerans</name>
    <dbReference type="NCBI Taxonomy" id="3068321"/>
    <lineage>
        <taxon>Bacteria</taxon>
        <taxon>Bacillati</taxon>
        <taxon>Actinomycetota</taxon>
        <taxon>Actinomycetes</taxon>
        <taxon>Micrococcales</taxon>
        <taxon>Microbacteriaceae</taxon>
        <taxon>Microbacterium</taxon>
    </lineage>
</organism>
<evidence type="ECO:0000313" key="2">
    <source>
        <dbReference type="EMBL" id="MDQ7878537.1"/>
    </source>
</evidence>
<reference evidence="2 3" key="1">
    <citation type="submission" date="2023-08" db="EMBL/GenBank/DDBJ databases">
        <title>Microbacterium psychrotolerans sp. nov., a psychrotolerant bacterium isolated from soil in Heilongjiang Province, China.</title>
        <authorList>
            <person name="An P."/>
            <person name="Zhao D."/>
            <person name="Xiang H."/>
        </authorList>
    </citation>
    <scope>NUCLEOTIDE SEQUENCE [LARGE SCALE GENOMIC DNA]</scope>
    <source>
        <strain evidence="2 3">QXD-8</strain>
    </source>
</reference>
<dbReference type="EMBL" id="JAVFWO010000003">
    <property type="protein sequence ID" value="MDQ7878537.1"/>
    <property type="molecule type" value="Genomic_DNA"/>
</dbReference>
<protein>
    <submittedName>
        <fullName evidence="2">Peptidase inhibitor family I36 protein</fullName>
    </submittedName>
</protein>
<proteinExistence type="predicted"/>